<protein>
    <submittedName>
        <fullName evidence="6">Similar to S.cerevisiae protein SPT7 (Subunit of the SAGA transcriptional regulatory complex)</fullName>
    </submittedName>
</protein>
<dbReference type="PANTHER" id="PTHR47343">
    <property type="entry name" value="TRANSCRIPTIONAL ACTIVATOR SPT7"/>
    <property type="match status" value="1"/>
</dbReference>
<evidence type="ECO:0000259" key="5">
    <source>
        <dbReference type="PROSITE" id="PS50014"/>
    </source>
</evidence>
<evidence type="ECO:0000256" key="1">
    <source>
        <dbReference type="ARBA" id="ARBA00023117"/>
    </source>
</evidence>
<dbReference type="SUPFAM" id="SSF47370">
    <property type="entry name" value="Bromodomain"/>
    <property type="match status" value="1"/>
</dbReference>
<dbReference type="GO" id="GO:0046695">
    <property type="term" value="C:SLIK (SAGA-like) complex"/>
    <property type="evidence" value="ECO:0007669"/>
    <property type="project" value="InterPro"/>
</dbReference>
<dbReference type="InterPro" id="IPR009072">
    <property type="entry name" value="Histone-fold"/>
</dbReference>
<dbReference type="FunFam" id="1.20.920.10:FF:000070">
    <property type="entry name" value="Related to transcription regulator SPT7"/>
    <property type="match status" value="1"/>
</dbReference>
<accession>A0A1M8ABD5</accession>
<evidence type="ECO:0000313" key="6">
    <source>
        <dbReference type="EMBL" id="SHO79786.1"/>
    </source>
</evidence>
<dbReference type="GO" id="GO:0000124">
    <property type="term" value="C:SAGA complex"/>
    <property type="evidence" value="ECO:0007669"/>
    <property type="project" value="InterPro"/>
</dbReference>
<feature type="region of interest" description="Disordered" evidence="4">
    <location>
        <begin position="158"/>
        <end position="193"/>
    </location>
</feature>
<dbReference type="Proteomes" id="UP000186303">
    <property type="component" value="Chromosome 7"/>
</dbReference>
<gene>
    <name evidence="6" type="ORF">MSYG_4136</name>
</gene>
<evidence type="ECO:0000256" key="4">
    <source>
        <dbReference type="SAM" id="MobiDB-lite"/>
    </source>
</evidence>
<dbReference type="Pfam" id="PF00439">
    <property type="entry name" value="Bromodomain"/>
    <property type="match status" value="1"/>
</dbReference>
<dbReference type="PROSITE" id="PS00633">
    <property type="entry name" value="BROMODOMAIN_1"/>
    <property type="match status" value="1"/>
</dbReference>
<sequence length="668" mass="73741">MKYLLQAIDAHRGDVPLNDHDLLRLLTEARKGRDEREEYQEAMERILTELRNYTEHSQAFLTRVSKRDAPDYYDVIKNPMDLGTMQKKLRSGQYKTKAQFAHDLNLIWDNCLVYNASPQHPLRRNATYMRKKSNHLLEFLSEKNDTKDLLSQWHPASLRVTPTPSTPDASLAVASGTPTPAPDAAPTNGAAASIPASHAPAMDLASEAVPLHEQRALRRSADATHTFHVLDEALSQAREPRDISSAWDSLRQVRAARRDPLDYALRTAAPSVHRAWWAACQSDSLVCAGLPAIAYRGMRDADAFSAHTSAEAGPSRAPAVAPRLPMDRPGVPRLMARNIRTLRRLYHTHQKFYQLAAAVELDLPVPASVAEVSDDDDDENDEAAPTFAPPQPYETSAPYPRLTSACAQEQLSWHVQTLLAHAGFEGGQTTAVQVLAQVASEYLMGLGRTLRLYSDRFAQRFTPADMLEHVLGGSAASIEAYVRNDIERYGQRLKEWLRKMHAALRDQLQSLGGTVEDTDLLARDGEALVLGHFAAGLGDDFFGFRELGLDTELGMAQLAVPSRLFFGGRPVHKAVAGGITEAAPTYTPPPPPIPLTRAAVPAQIGLLRPWYLAEMGSDATLPDQVPERPRYKVPTNGKLPTHALTVDDEARAAKTPTKRRRVVEPRGP</sequence>
<feature type="compositionally biased region" description="Acidic residues" evidence="4">
    <location>
        <begin position="372"/>
        <end position="382"/>
    </location>
</feature>
<feature type="region of interest" description="Disordered" evidence="4">
    <location>
        <begin position="371"/>
        <end position="399"/>
    </location>
</feature>
<feature type="region of interest" description="Disordered" evidence="4">
    <location>
        <begin position="621"/>
        <end position="668"/>
    </location>
</feature>
<dbReference type="InterPro" id="IPR037782">
    <property type="entry name" value="Spt7"/>
</dbReference>
<organism evidence="6 7">
    <name type="scientific">Malassezia sympodialis (strain ATCC 42132)</name>
    <name type="common">Atopic eczema-associated yeast</name>
    <dbReference type="NCBI Taxonomy" id="1230383"/>
    <lineage>
        <taxon>Eukaryota</taxon>
        <taxon>Fungi</taxon>
        <taxon>Dikarya</taxon>
        <taxon>Basidiomycota</taxon>
        <taxon>Ustilaginomycotina</taxon>
        <taxon>Malasseziomycetes</taxon>
        <taxon>Malasseziales</taxon>
        <taxon>Malasseziaceae</taxon>
        <taxon>Malassezia</taxon>
    </lineage>
</organism>
<dbReference type="GO" id="GO:0006357">
    <property type="term" value="P:regulation of transcription by RNA polymerase II"/>
    <property type="evidence" value="ECO:0007669"/>
    <property type="project" value="TreeGrafter"/>
</dbReference>
<dbReference type="Gene3D" id="1.10.20.10">
    <property type="entry name" value="Histone, subunit A"/>
    <property type="match status" value="1"/>
</dbReference>
<dbReference type="InterPro" id="IPR036427">
    <property type="entry name" value="Bromodomain-like_sf"/>
</dbReference>
<feature type="compositionally biased region" description="Low complexity" evidence="4">
    <location>
        <begin position="174"/>
        <end position="193"/>
    </location>
</feature>
<dbReference type="STRING" id="1230383.A0A1M8ABD5"/>
<dbReference type="PRINTS" id="PR00503">
    <property type="entry name" value="BROMODOMAIN"/>
</dbReference>
<evidence type="ECO:0000256" key="2">
    <source>
        <dbReference type="PROSITE-ProRule" id="PRU00035"/>
    </source>
</evidence>
<reference evidence="7" key="1">
    <citation type="journal article" date="2017" name="Nucleic Acids Res.">
        <title>Proteogenomics produces comprehensive and highly accurate protein-coding gene annotation in a complete genome assembly of Malassezia sympodialis.</title>
        <authorList>
            <person name="Zhu Y."/>
            <person name="Engstroem P.G."/>
            <person name="Tellgren-Roth C."/>
            <person name="Baudo C.D."/>
            <person name="Kennell J.C."/>
            <person name="Sun S."/>
            <person name="Billmyre R.B."/>
            <person name="Schroeder M.S."/>
            <person name="Andersson A."/>
            <person name="Holm T."/>
            <person name="Sigurgeirsson B."/>
            <person name="Wu G."/>
            <person name="Sankaranarayanan S.R."/>
            <person name="Siddharthan R."/>
            <person name="Sanyal K."/>
            <person name="Lundeberg J."/>
            <person name="Nystedt B."/>
            <person name="Boekhout T."/>
            <person name="Dawson T.L. Jr."/>
            <person name="Heitman J."/>
            <person name="Scheynius A."/>
            <person name="Lehtioe J."/>
        </authorList>
    </citation>
    <scope>NUCLEOTIDE SEQUENCE [LARGE SCALE GENOMIC DNA]</scope>
    <source>
        <strain evidence="7">ATCC 42132</strain>
    </source>
</reference>
<dbReference type="PANTHER" id="PTHR47343:SF1">
    <property type="entry name" value="TRANSCRIPTIONAL ACTIVATOR SPT7"/>
    <property type="match status" value="1"/>
</dbReference>
<dbReference type="SMART" id="SM00297">
    <property type="entry name" value="BROMO"/>
    <property type="match status" value="1"/>
</dbReference>
<evidence type="ECO:0000313" key="7">
    <source>
        <dbReference type="Proteomes" id="UP000186303"/>
    </source>
</evidence>
<dbReference type="PROSITE" id="PS50014">
    <property type="entry name" value="BROMODOMAIN_2"/>
    <property type="match status" value="1"/>
</dbReference>
<proteinExistence type="predicted"/>
<dbReference type="OrthoDB" id="21449at2759"/>
<feature type="coiled-coil region" evidence="3">
    <location>
        <begin position="29"/>
        <end position="56"/>
    </location>
</feature>
<dbReference type="CDD" id="cd05510">
    <property type="entry name" value="Bromo_SPT7_like"/>
    <property type="match status" value="1"/>
</dbReference>
<dbReference type="InterPro" id="IPR001487">
    <property type="entry name" value="Bromodomain"/>
</dbReference>
<dbReference type="CDD" id="cd22927">
    <property type="entry name" value="HFD_SPT7"/>
    <property type="match status" value="1"/>
</dbReference>
<dbReference type="InterPro" id="IPR018359">
    <property type="entry name" value="Bromodomain_CS"/>
</dbReference>
<name>A0A1M8ABD5_MALS4</name>
<dbReference type="GO" id="GO:0046982">
    <property type="term" value="F:protein heterodimerization activity"/>
    <property type="evidence" value="ECO:0007669"/>
    <property type="project" value="InterPro"/>
</dbReference>
<keyword evidence="7" id="KW-1185">Reference proteome</keyword>
<dbReference type="GO" id="GO:0005198">
    <property type="term" value="F:structural molecule activity"/>
    <property type="evidence" value="ECO:0007669"/>
    <property type="project" value="TreeGrafter"/>
</dbReference>
<evidence type="ECO:0000256" key="3">
    <source>
        <dbReference type="SAM" id="Coils"/>
    </source>
</evidence>
<dbReference type="EMBL" id="LT671827">
    <property type="protein sequence ID" value="SHO79786.1"/>
    <property type="molecule type" value="Genomic_DNA"/>
</dbReference>
<feature type="domain" description="Bromo" evidence="5">
    <location>
        <begin position="52"/>
        <end position="122"/>
    </location>
</feature>
<dbReference type="VEuPathDB" id="FungiDB:MSYG_4136"/>
<keyword evidence="3" id="KW-0175">Coiled coil</keyword>
<keyword evidence="1 2" id="KW-0103">Bromodomain</keyword>
<dbReference type="AlphaFoldDB" id="A0A1M8ABD5"/>
<dbReference type="GO" id="GO:0006325">
    <property type="term" value="P:chromatin organization"/>
    <property type="evidence" value="ECO:0007669"/>
    <property type="project" value="UniProtKB-ARBA"/>
</dbReference>
<dbReference type="Gene3D" id="1.20.920.10">
    <property type="entry name" value="Bromodomain-like"/>
    <property type="match status" value="1"/>
</dbReference>
<dbReference type="OMA" id="YRRSEAK"/>